<keyword evidence="3" id="KW-1185">Reference proteome</keyword>
<dbReference type="Proteomes" id="UP001521222">
    <property type="component" value="Unassembled WGS sequence"/>
</dbReference>
<dbReference type="EMBL" id="JAKIXB020000002">
    <property type="protein sequence ID" value="KAL1611152.1"/>
    <property type="molecule type" value="Genomic_DNA"/>
</dbReference>
<accession>A0ABR3S3E0</accession>
<feature type="compositionally biased region" description="Basic and acidic residues" evidence="1">
    <location>
        <begin position="190"/>
        <end position="221"/>
    </location>
</feature>
<evidence type="ECO:0000313" key="3">
    <source>
        <dbReference type="Proteomes" id="UP001521222"/>
    </source>
</evidence>
<evidence type="ECO:0000313" key="2">
    <source>
        <dbReference type="EMBL" id="KAL1611152.1"/>
    </source>
</evidence>
<organism evidence="2 3">
    <name type="scientific">Nothophoma quercina</name>
    <dbReference type="NCBI Taxonomy" id="749835"/>
    <lineage>
        <taxon>Eukaryota</taxon>
        <taxon>Fungi</taxon>
        <taxon>Dikarya</taxon>
        <taxon>Ascomycota</taxon>
        <taxon>Pezizomycotina</taxon>
        <taxon>Dothideomycetes</taxon>
        <taxon>Pleosporomycetidae</taxon>
        <taxon>Pleosporales</taxon>
        <taxon>Pleosporineae</taxon>
        <taxon>Didymellaceae</taxon>
        <taxon>Nothophoma</taxon>
    </lineage>
</organism>
<sequence length="696" mass="75984">MSLNKRTGLYNIPSHHLHGAEPISRPVFNSMDFAAEEPESPVAHSGPVQSAMNRKDSITPQERKDKKKKKLCRTTEEVALMTAFTSANSPPLITVTPATTSAKSKKGNKTQSAVQSDTKRKRDSEALVSPPEALRRSSIGAGFVVGAEMLQGVQSSVKAAGETFSSPKGTAKSTEEPANKKTKKAKAGRKSNDTVDFDRMAKETRAIDKKTKKEKKAKRDSTGGVVTRRSPIVSVPVPVSSSPIFPSLPRKTPVPLPADAFSHAARVCRRDSRLLALETPPSQLPKTPANLADSPIPFKLTDATKASKKGKTVSHLSPPTPAVDEAPSSAPPALNKNHKLQLKPDGRVSLTTSNLLRYTQPLNDEPKARPKPVSRANSVAASTAGSTTSGGTTPSIQEMFVRVGKPYSRSGAENDPFVVPAAKKPENRERHQEAGVKEFTEKYRAVQKAVNFSDEQEYLHAALKWREDNNALGPPPCLGIKASGCNTKREQLLRLSREDPSNPLKIVVTTEADHGSLDEAKQRAAMAESLLATSIPARVPVPIGHVEGVWKLYCPQYSDTHIDKWAYGQRTLTLFSLPVSTPNDSQTYTARLSIPPRSMLFSILSFSVPPHASFRTTTIKTSVEGYKMDVVFLGNGYLQLRVDLSLLLSGKKTEKKGQQVVMEFVGVHERAVVWEEREDELEREGRRLFAKYDGEV</sequence>
<name>A0ABR3S3E0_9PLEO</name>
<feature type="region of interest" description="Disordered" evidence="1">
    <location>
        <begin position="305"/>
        <end position="396"/>
    </location>
</feature>
<feature type="compositionally biased region" description="Polar residues" evidence="1">
    <location>
        <begin position="89"/>
        <end position="102"/>
    </location>
</feature>
<evidence type="ECO:0000256" key="1">
    <source>
        <dbReference type="SAM" id="MobiDB-lite"/>
    </source>
</evidence>
<feature type="region of interest" description="Disordered" evidence="1">
    <location>
        <begin position="89"/>
        <end position="134"/>
    </location>
</feature>
<reference evidence="2 3" key="1">
    <citation type="submission" date="2024-02" db="EMBL/GenBank/DDBJ databases">
        <title>De novo assembly and annotation of 12 fungi associated with fruit tree decline syndrome in Ontario, Canada.</title>
        <authorList>
            <person name="Sulman M."/>
            <person name="Ellouze W."/>
            <person name="Ilyukhin E."/>
        </authorList>
    </citation>
    <scope>NUCLEOTIDE SEQUENCE [LARGE SCALE GENOMIC DNA]</scope>
    <source>
        <strain evidence="2 3">M97-236</strain>
    </source>
</reference>
<feature type="compositionally biased region" description="Polar residues" evidence="1">
    <location>
        <begin position="161"/>
        <end position="172"/>
    </location>
</feature>
<feature type="compositionally biased region" description="Polar residues" evidence="1">
    <location>
        <begin position="349"/>
        <end position="362"/>
    </location>
</feature>
<comment type="caution">
    <text evidence="2">The sequence shown here is derived from an EMBL/GenBank/DDBJ whole genome shotgun (WGS) entry which is preliminary data.</text>
</comment>
<feature type="compositionally biased region" description="Basic and acidic residues" evidence="1">
    <location>
        <begin position="53"/>
        <end position="64"/>
    </location>
</feature>
<gene>
    <name evidence="2" type="ORF">SLS59_000793</name>
</gene>
<protein>
    <submittedName>
        <fullName evidence="2">Uncharacterized protein</fullName>
    </submittedName>
</protein>
<feature type="region of interest" description="Disordered" evidence="1">
    <location>
        <begin position="34"/>
        <end position="72"/>
    </location>
</feature>
<proteinExistence type="predicted"/>
<feature type="compositionally biased region" description="Low complexity" evidence="1">
    <location>
        <begin position="380"/>
        <end position="393"/>
    </location>
</feature>
<feature type="region of interest" description="Disordered" evidence="1">
    <location>
        <begin position="161"/>
        <end position="229"/>
    </location>
</feature>
<feature type="compositionally biased region" description="Basic residues" evidence="1">
    <location>
        <begin position="180"/>
        <end position="189"/>
    </location>
</feature>